<feature type="region of interest" description="Disordered" evidence="1">
    <location>
        <begin position="98"/>
        <end position="125"/>
    </location>
</feature>
<reference evidence="4 6" key="2">
    <citation type="submission" date="2014-01" db="EMBL/GenBank/DDBJ databases">
        <title>Draft genome sequencing of Bacillus alcalophilus CGMCC 1.3604.</title>
        <authorList>
            <person name="Yang J."/>
            <person name="Diao L."/>
            <person name="Yang S."/>
        </authorList>
    </citation>
    <scope>NUCLEOTIDE SEQUENCE [LARGE SCALE GENOMIC DNA]</scope>
    <source>
        <strain evidence="4 6">CGMCC 1.3604</strain>
    </source>
</reference>
<feature type="signal peptide" evidence="2">
    <location>
        <begin position="1"/>
        <end position="24"/>
    </location>
</feature>
<evidence type="ECO:0000313" key="3">
    <source>
        <dbReference type="EMBL" id="KGA95681.1"/>
    </source>
</evidence>
<evidence type="ECO:0000313" key="5">
    <source>
        <dbReference type="Proteomes" id="UP000002754"/>
    </source>
</evidence>
<proteinExistence type="predicted"/>
<feature type="chain" id="PRO_5038207502" evidence="2">
    <location>
        <begin position="25"/>
        <end position="125"/>
    </location>
</feature>
<evidence type="ECO:0000313" key="6">
    <source>
        <dbReference type="Proteomes" id="UP000297014"/>
    </source>
</evidence>
<feature type="compositionally biased region" description="Basic residues" evidence="1">
    <location>
        <begin position="110"/>
        <end position="119"/>
    </location>
</feature>
<evidence type="ECO:0000256" key="1">
    <source>
        <dbReference type="SAM" id="MobiDB-lite"/>
    </source>
</evidence>
<dbReference type="AlphaFoldDB" id="A0A094WFX9"/>
<sequence length="125" mass="13729">MTLKKTTVSIALTALMAASLSGCGVDDNQVVGTDATNTDIRANNMQSNGPAIDHRYDGTAIGRDRAGEGITDLYGRLYTPLGQTDYEESARVSYELNKERMNVHNQTQRSRTRANKNKTNRGAYQ</sequence>
<gene>
    <name evidence="4" type="ORF">AJ85_04755</name>
    <name evidence="3" type="ORF">BALCAV_0220985</name>
</gene>
<evidence type="ECO:0000313" key="4">
    <source>
        <dbReference type="EMBL" id="THG91465.1"/>
    </source>
</evidence>
<accession>A0A094WFX9</accession>
<protein>
    <submittedName>
        <fullName evidence="3">Uncharacterized protein</fullName>
    </submittedName>
</protein>
<reference evidence="3 5" key="1">
    <citation type="journal article" date="2014" name="Genome Announc.">
        <title>Draft Genome Sequence of Bacillus alcalophilus AV1934, a Classic Alkaliphile Isolated from Human Feces in 1934.</title>
        <authorList>
            <person name="Attie O."/>
            <person name="Jayaprakash A."/>
            <person name="Shah H."/>
            <person name="Paulsen I.T."/>
            <person name="Morino M."/>
            <person name="Takahashi Y."/>
            <person name="Narumi I."/>
            <person name="Sachidanandam R."/>
            <person name="Satoh K."/>
            <person name="Ito M."/>
            <person name="Krulwich T.A."/>
        </authorList>
    </citation>
    <scope>NUCLEOTIDE SEQUENCE [LARGE SCALE GENOMIC DNA]</scope>
    <source>
        <strain evidence="3 5">AV1934</strain>
    </source>
</reference>
<dbReference type="Proteomes" id="UP000002754">
    <property type="component" value="Unassembled WGS sequence"/>
</dbReference>
<dbReference type="EMBL" id="ALPT02000114">
    <property type="protein sequence ID" value="KGA95681.1"/>
    <property type="molecule type" value="Genomic_DNA"/>
</dbReference>
<organism evidence="3 5">
    <name type="scientific">Alkalihalobacillus alcalophilus ATCC 27647 = CGMCC 1.3604</name>
    <dbReference type="NCBI Taxonomy" id="1218173"/>
    <lineage>
        <taxon>Bacteria</taxon>
        <taxon>Bacillati</taxon>
        <taxon>Bacillota</taxon>
        <taxon>Bacilli</taxon>
        <taxon>Bacillales</taxon>
        <taxon>Bacillaceae</taxon>
        <taxon>Alkalihalobacillus</taxon>
    </lineage>
</organism>
<name>A0A094WFX9_ALKAL</name>
<comment type="caution">
    <text evidence="3">The sequence shown here is derived from an EMBL/GenBank/DDBJ whole genome shotgun (WGS) entry which is preliminary data.</text>
</comment>
<dbReference type="PROSITE" id="PS51257">
    <property type="entry name" value="PROKAR_LIPOPROTEIN"/>
    <property type="match status" value="1"/>
</dbReference>
<evidence type="ECO:0000256" key="2">
    <source>
        <dbReference type="SAM" id="SignalP"/>
    </source>
</evidence>
<dbReference type="Proteomes" id="UP000297014">
    <property type="component" value="Unassembled WGS sequence"/>
</dbReference>
<dbReference type="EMBL" id="JALP01000068">
    <property type="protein sequence ID" value="THG91465.1"/>
    <property type="molecule type" value="Genomic_DNA"/>
</dbReference>
<dbReference type="RefSeq" id="WP_040324268.1">
    <property type="nucleotide sequence ID" value="NZ_ALPT02000114.1"/>
</dbReference>
<keyword evidence="5" id="KW-1185">Reference proteome</keyword>
<keyword evidence="2" id="KW-0732">Signal</keyword>